<keyword evidence="3" id="KW-1185">Reference proteome</keyword>
<accession>A0A5B7DKK1</accession>
<evidence type="ECO:0000313" key="3">
    <source>
        <dbReference type="Proteomes" id="UP000324222"/>
    </source>
</evidence>
<evidence type="ECO:0000313" key="2">
    <source>
        <dbReference type="EMBL" id="MPC21675.1"/>
    </source>
</evidence>
<dbReference type="Proteomes" id="UP000324222">
    <property type="component" value="Unassembled WGS sequence"/>
</dbReference>
<proteinExistence type="predicted"/>
<protein>
    <submittedName>
        <fullName evidence="2">Uncharacterized protein</fullName>
    </submittedName>
</protein>
<dbReference type="AlphaFoldDB" id="A0A5B7DKK1"/>
<gene>
    <name evidence="2" type="ORF">E2C01_014667</name>
</gene>
<sequence length="133" mass="15284">MEQKQDEEKTEQQKQEKEQQQQLKEGRKEERKGRRRLTVSLLHNQTKRGKERCQSGNPATVFFESFGALSTQDSGEDYSIFPHPFISATATRVLFVALSHRRDCKPPHIALLGAPVQQRLSQWTQPTPSSYTS</sequence>
<organism evidence="2 3">
    <name type="scientific">Portunus trituberculatus</name>
    <name type="common">Swimming crab</name>
    <name type="synonym">Neptunus trituberculatus</name>
    <dbReference type="NCBI Taxonomy" id="210409"/>
    <lineage>
        <taxon>Eukaryota</taxon>
        <taxon>Metazoa</taxon>
        <taxon>Ecdysozoa</taxon>
        <taxon>Arthropoda</taxon>
        <taxon>Crustacea</taxon>
        <taxon>Multicrustacea</taxon>
        <taxon>Malacostraca</taxon>
        <taxon>Eumalacostraca</taxon>
        <taxon>Eucarida</taxon>
        <taxon>Decapoda</taxon>
        <taxon>Pleocyemata</taxon>
        <taxon>Brachyura</taxon>
        <taxon>Eubrachyura</taxon>
        <taxon>Portunoidea</taxon>
        <taxon>Portunidae</taxon>
        <taxon>Portuninae</taxon>
        <taxon>Portunus</taxon>
    </lineage>
</organism>
<feature type="region of interest" description="Disordered" evidence="1">
    <location>
        <begin position="1"/>
        <end position="55"/>
    </location>
</feature>
<dbReference type="EMBL" id="VSRR010001003">
    <property type="protein sequence ID" value="MPC21675.1"/>
    <property type="molecule type" value="Genomic_DNA"/>
</dbReference>
<evidence type="ECO:0000256" key="1">
    <source>
        <dbReference type="SAM" id="MobiDB-lite"/>
    </source>
</evidence>
<feature type="compositionally biased region" description="Basic and acidic residues" evidence="1">
    <location>
        <begin position="1"/>
        <end position="32"/>
    </location>
</feature>
<reference evidence="2 3" key="1">
    <citation type="submission" date="2019-05" db="EMBL/GenBank/DDBJ databases">
        <title>Another draft genome of Portunus trituberculatus and its Hox gene families provides insights of decapod evolution.</title>
        <authorList>
            <person name="Jeong J.-H."/>
            <person name="Song I."/>
            <person name="Kim S."/>
            <person name="Choi T."/>
            <person name="Kim D."/>
            <person name="Ryu S."/>
            <person name="Kim W."/>
        </authorList>
    </citation>
    <scope>NUCLEOTIDE SEQUENCE [LARGE SCALE GENOMIC DNA]</scope>
    <source>
        <tissue evidence="2">Muscle</tissue>
    </source>
</reference>
<comment type="caution">
    <text evidence="2">The sequence shown here is derived from an EMBL/GenBank/DDBJ whole genome shotgun (WGS) entry which is preliminary data.</text>
</comment>
<name>A0A5B7DKK1_PORTR</name>